<keyword evidence="2" id="KW-1003">Cell membrane</keyword>
<dbReference type="GO" id="GO:0005886">
    <property type="term" value="C:plasma membrane"/>
    <property type="evidence" value="ECO:0007669"/>
    <property type="project" value="UniProtKB-SubCell"/>
</dbReference>
<keyword evidence="3 6" id="KW-0812">Transmembrane</keyword>
<feature type="domain" description="ComEC/Rec2-related protein" evidence="7">
    <location>
        <begin position="219"/>
        <end position="488"/>
    </location>
</feature>
<dbReference type="EMBL" id="QLSZ01000002">
    <property type="protein sequence ID" value="RAR74113.1"/>
    <property type="molecule type" value="Genomic_DNA"/>
</dbReference>
<comment type="subcellular location">
    <subcellularLocation>
        <location evidence="1">Cell membrane</location>
        <topology evidence="1">Multi-pass membrane protein</topology>
    </subcellularLocation>
</comment>
<dbReference type="Pfam" id="PF03772">
    <property type="entry name" value="Competence"/>
    <property type="match status" value="1"/>
</dbReference>
<dbReference type="AlphaFoldDB" id="A0A328YLX1"/>
<keyword evidence="10" id="KW-1185">Reference proteome</keyword>
<feature type="transmembrane region" description="Helical" evidence="6">
    <location>
        <begin position="344"/>
        <end position="365"/>
    </location>
</feature>
<dbReference type="Proteomes" id="UP000248840">
    <property type="component" value="Unassembled WGS sequence"/>
</dbReference>
<evidence type="ECO:0000313" key="9">
    <source>
        <dbReference type="EMBL" id="RAR74113.1"/>
    </source>
</evidence>
<dbReference type="InterPro" id="IPR004477">
    <property type="entry name" value="ComEC_N"/>
</dbReference>
<feature type="transmembrane region" description="Helical" evidence="6">
    <location>
        <begin position="12"/>
        <end position="33"/>
    </location>
</feature>
<comment type="caution">
    <text evidence="9">The sequence shown here is derived from an EMBL/GenBank/DDBJ whole genome shotgun (WGS) entry which is preliminary data.</text>
</comment>
<dbReference type="InterPro" id="IPR052159">
    <property type="entry name" value="Competence_DNA_uptake"/>
</dbReference>
<reference evidence="9 10" key="1">
    <citation type="submission" date="2018-06" db="EMBL/GenBank/DDBJ databases">
        <title>Genomic Encyclopedia of Archaeal and Bacterial Type Strains, Phase II (KMG-II): from individual species to whole genera.</title>
        <authorList>
            <person name="Goeker M."/>
        </authorList>
    </citation>
    <scope>NUCLEOTIDE SEQUENCE [LARGE SCALE GENOMIC DNA]</scope>
    <source>
        <strain evidence="9 10">DSM 25663</strain>
    </source>
</reference>
<feature type="transmembrane region" description="Helical" evidence="6">
    <location>
        <begin position="401"/>
        <end position="428"/>
    </location>
</feature>
<feature type="transmembrane region" description="Helical" evidence="6">
    <location>
        <begin position="465"/>
        <end position="485"/>
    </location>
</feature>
<evidence type="ECO:0000256" key="6">
    <source>
        <dbReference type="SAM" id="Phobius"/>
    </source>
</evidence>
<sequence>MLGLLFAHSASFSLAPVLLALLLSLGSLSYLYFRTQNTLFQKPYFGINVFVVSFLIGCFTLLIHQQTRYPNHYIHLLSSKKQAHTCELVINEKLKNSNNTIRYDASIIRIDTRNCIGKTVLNIDKDSFKFPIKTGSHLLAKGYLFLTKKPNNPSQFDYGNYLKNKQIYSQFYCQSKNCILTKKIDRDIFYFADGIRTRIIQNLKKYKFNAPELHVLVALILGQQQDISPDLIKDYQYAGAVHILSVSGLHVGFILLFITFLLKLFPNTKNAALVKCIITILCLWGFGVLAGLAPSVLRSVAMFSFVALGNFLKRSINIYNTLAISIFIILLFQPAFLFDVGFQLSYIALFFIVWLHPLISSLWTPKNKISKYFWDIVSVSFAAQIGTFPISIYYFHQFPSLFFVTNLIVLPGMSFILGLGVIVMLIALCDSHYSFLYNTLEESIYILNKIISWVASLDSFVFKNIFCSIGMMLGTYLLIFSLIIWLKKPNYQKAIAFLISLIVFQIIWIDSKVTSQKTNEFIVFSGKKKNIISERHGTNVVLHSNDVTPKNWKEEAALQNYITENGCRISKTSTLKNFYSFQTYKIMIIDKSGVYLKNIHPDILILIDAPKVNIERLFRFWKPKMVVFGTTNFKSYVTQWKATCSKENIPFHDISEMGYFKI</sequence>
<evidence type="ECO:0000259" key="7">
    <source>
        <dbReference type="Pfam" id="PF03772"/>
    </source>
</evidence>
<proteinExistence type="predicted"/>
<evidence type="ECO:0000256" key="5">
    <source>
        <dbReference type="ARBA" id="ARBA00023136"/>
    </source>
</evidence>
<organism evidence="9 10">
    <name type="scientific">Flavobacterium aciduliphilum</name>
    <dbReference type="NCBI Taxonomy" id="1101402"/>
    <lineage>
        <taxon>Bacteria</taxon>
        <taxon>Pseudomonadati</taxon>
        <taxon>Bacteroidota</taxon>
        <taxon>Flavobacteriia</taxon>
        <taxon>Flavobacteriales</taxon>
        <taxon>Flavobacteriaceae</taxon>
        <taxon>Flavobacterium</taxon>
    </lineage>
</organism>
<name>A0A328YLX1_9FLAO</name>
<evidence type="ECO:0000259" key="8">
    <source>
        <dbReference type="Pfam" id="PF13567"/>
    </source>
</evidence>
<evidence type="ECO:0000256" key="3">
    <source>
        <dbReference type="ARBA" id="ARBA00022692"/>
    </source>
</evidence>
<evidence type="ECO:0000256" key="4">
    <source>
        <dbReference type="ARBA" id="ARBA00022989"/>
    </source>
</evidence>
<protein>
    <submittedName>
        <fullName evidence="9">Competence protein ComEC</fullName>
    </submittedName>
</protein>
<feature type="transmembrane region" description="Helical" evidence="6">
    <location>
        <begin position="319"/>
        <end position="338"/>
    </location>
</feature>
<evidence type="ECO:0000313" key="10">
    <source>
        <dbReference type="Proteomes" id="UP000248840"/>
    </source>
</evidence>
<evidence type="ECO:0000256" key="2">
    <source>
        <dbReference type="ARBA" id="ARBA00022475"/>
    </source>
</evidence>
<feature type="transmembrane region" description="Helical" evidence="6">
    <location>
        <begin position="372"/>
        <end position="395"/>
    </location>
</feature>
<feature type="transmembrane region" description="Helical" evidence="6">
    <location>
        <begin position="272"/>
        <end position="290"/>
    </location>
</feature>
<feature type="transmembrane region" description="Helical" evidence="6">
    <location>
        <begin position="237"/>
        <end position="260"/>
    </location>
</feature>
<keyword evidence="5 6" id="KW-0472">Membrane</keyword>
<dbReference type="PANTHER" id="PTHR30619:SF1">
    <property type="entry name" value="RECOMBINATION PROTEIN 2"/>
    <property type="match status" value="1"/>
</dbReference>
<feature type="domain" description="DUF4131" evidence="8">
    <location>
        <begin position="12"/>
        <end position="176"/>
    </location>
</feature>
<evidence type="ECO:0000256" key="1">
    <source>
        <dbReference type="ARBA" id="ARBA00004651"/>
    </source>
</evidence>
<keyword evidence="4 6" id="KW-1133">Transmembrane helix</keyword>
<dbReference type="InterPro" id="IPR025405">
    <property type="entry name" value="DUF4131"/>
</dbReference>
<dbReference type="PANTHER" id="PTHR30619">
    <property type="entry name" value="DNA INTERNALIZATION/COMPETENCE PROTEIN COMEC/REC2"/>
    <property type="match status" value="1"/>
</dbReference>
<dbReference type="Pfam" id="PF13567">
    <property type="entry name" value="DUF4131"/>
    <property type="match status" value="1"/>
</dbReference>
<dbReference type="NCBIfam" id="TIGR00360">
    <property type="entry name" value="ComEC_N-term"/>
    <property type="match status" value="1"/>
</dbReference>
<gene>
    <name evidence="9" type="ORF">CLV55_10241</name>
</gene>
<accession>A0A328YLX1</accession>
<feature type="transmembrane region" description="Helical" evidence="6">
    <location>
        <begin position="491"/>
        <end position="509"/>
    </location>
</feature>
<feature type="transmembrane region" description="Helical" evidence="6">
    <location>
        <begin position="45"/>
        <end position="63"/>
    </location>
</feature>